<evidence type="ECO:0000256" key="1">
    <source>
        <dbReference type="SAM" id="Phobius"/>
    </source>
</evidence>
<feature type="transmembrane region" description="Helical" evidence="1">
    <location>
        <begin position="12"/>
        <end position="31"/>
    </location>
</feature>
<gene>
    <name evidence="2" type="ORF">OM944_13345</name>
</gene>
<keyword evidence="1" id="KW-0472">Membrane</keyword>
<proteinExistence type="predicted"/>
<protein>
    <submittedName>
        <fullName evidence="2">Uncharacterized protein</fullName>
    </submittedName>
</protein>
<dbReference type="EMBL" id="CP110226">
    <property type="protein sequence ID" value="UZD21645.1"/>
    <property type="molecule type" value="Genomic_DNA"/>
</dbReference>
<dbReference type="RefSeq" id="WP_264808117.1">
    <property type="nucleotide sequence ID" value="NZ_CP110226.1"/>
</dbReference>
<name>A0ABY6MD67_9BACT</name>
<feature type="transmembrane region" description="Helical" evidence="1">
    <location>
        <begin position="51"/>
        <end position="70"/>
    </location>
</feature>
<organism evidence="2 3">
    <name type="scientific">Algoriphagus halophytocola</name>
    <dbReference type="NCBI Taxonomy" id="2991499"/>
    <lineage>
        <taxon>Bacteria</taxon>
        <taxon>Pseudomonadati</taxon>
        <taxon>Bacteroidota</taxon>
        <taxon>Cytophagia</taxon>
        <taxon>Cytophagales</taxon>
        <taxon>Cyclobacteriaceae</taxon>
        <taxon>Algoriphagus</taxon>
    </lineage>
</organism>
<accession>A0ABY6MD67</accession>
<keyword evidence="1" id="KW-1133">Transmembrane helix</keyword>
<dbReference type="Proteomes" id="UP001163156">
    <property type="component" value="Chromosome"/>
</dbReference>
<evidence type="ECO:0000313" key="3">
    <source>
        <dbReference type="Proteomes" id="UP001163156"/>
    </source>
</evidence>
<keyword evidence="3" id="KW-1185">Reference proteome</keyword>
<evidence type="ECO:0000313" key="2">
    <source>
        <dbReference type="EMBL" id="UZD21645.1"/>
    </source>
</evidence>
<reference evidence="2" key="1">
    <citation type="submission" date="2022-10" db="EMBL/GenBank/DDBJ databases">
        <title>Algoriphagus sp. a novel bacteria isolate from halophytes salicornia europaea.</title>
        <authorList>
            <person name="Peng Y."/>
            <person name="Jiang L."/>
            <person name="Lee J."/>
        </authorList>
    </citation>
    <scope>NUCLEOTIDE SEQUENCE</scope>
    <source>
        <strain evidence="2">TR-M5</strain>
    </source>
</reference>
<sequence length="82" mass="9894">MNEKSIPFIYRSFFNFWLLVVLPATLIALTLSKLYYNNTINLEPLKDPNVWFYLLLLQVFVSFFSYIWVYRPQAKKLKDKAH</sequence>
<keyword evidence="1" id="KW-0812">Transmembrane</keyword>